<dbReference type="EMBL" id="JAYMYR010000001">
    <property type="protein sequence ID" value="KAK7382097.1"/>
    <property type="molecule type" value="Genomic_DNA"/>
</dbReference>
<dbReference type="Pfam" id="PF00113">
    <property type="entry name" value="Enolase_C"/>
    <property type="match status" value="1"/>
</dbReference>
<comment type="similarity">
    <text evidence="2">Belongs to the enolase family.</text>
</comment>
<comment type="caution">
    <text evidence="7">The sequence shown here is derived from an EMBL/GenBank/DDBJ whole genome shotgun (WGS) entry which is preliminary data.</text>
</comment>
<keyword evidence="4" id="KW-0324">Glycolysis</keyword>
<protein>
    <recommendedName>
        <fullName evidence="3">phosphopyruvate hydratase</fullName>
        <ecNumber evidence="3">4.2.1.11</ecNumber>
    </recommendedName>
</protein>
<accession>A0AAN9RRA9</accession>
<comment type="pathway">
    <text evidence="1">Carbohydrate degradation; glycolysis; pyruvate from D-glyceraldehyde 3-phosphate: step 4/5.</text>
</comment>
<feature type="domain" description="Enolase C-terminal TIM barrel" evidence="6">
    <location>
        <begin position="161"/>
        <end position="193"/>
    </location>
</feature>
<sequence length="215" mass="22282">MCLKKSKKLLPRNRISVKNGVCVPHLALMQSRKVTLGSLGKVSGGTIQGGLVSGYGGDGLGAYGCGVEGYVTYNGRGIGGVYESEYPIVSIEDPFDKWEHIKYISNLGICQGDLVSGYGGDGLGAYGCGVEGYVTYDGPGIGGVYESGSDVGSAINLDEEGLIGDDLLMSNAKRIEKAIAESACNDLLLKVTVVTPFLFISSISSSIGSSSSICI</sequence>
<evidence type="ECO:0000256" key="3">
    <source>
        <dbReference type="ARBA" id="ARBA00012058"/>
    </source>
</evidence>
<dbReference type="Gene3D" id="3.20.20.120">
    <property type="entry name" value="Enolase-like C-terminal domain"/>
    <property type="match status" value="1"/>
</dbReference>
<evidence type="ECO:0000256" key="2">
    <source>
        <dbReference type="ARBA" id="ARBA00009604"/>
    </source>
</evidence>
<reference evidence="7 8" key="1">
    <citation type="submission" date="2024-01" db="EMBL/GenBank/DDBJ databases">
        <title>The genomes of 5 underutilized Papilionoideae crops provide insights into root nodulation and disease resistanc.</title>
        <authorList>
            <person name="Jiang F."/>
        </authorList>
    </citation>
    <scope>NUCLEOTIDE SEQUENCE [LARGE SCALE GENOMIC DNA]</scope>
    <source>
        <strain evidence="7">JINMINGXINNONG_FW02</strain>
        <tissue evidence="7">Leaves</tissue>
    </source>
</reference>
<dbReference type="InterPro" id="IPR020810">
    <property type="entry name" value="Enolase_C"/>
</dbReference>
<evidence type="ECO:0000259" key="6">
    <source>
        <dbReference type="Pfam" id="PF00113"/>
    </source>
</evidence>
<dbReference type="GO" id="GO:0006096">
    <property type="term" value="P:glycolytic process"/>
    <property type="evidence" value="ECO:0007669"/>
    <property type="project" value="UniProtKB-KW"/>
</dbReference>
<gene>
    <name evidence="7" type="ORF">VNO80_00798</name>
</gene>
<dbReference type="GO" id="GO:0004634">
    <property type="term" value="F:phosphopyruvate hydratase activity"/>
    <property type="evidence" value="ECO:0007669"/>
    <property type="project" value="UniProtKB-EC"/>
</dbReference>
<evidence type="ECO:0000256" key="5">
    <source>
        <dbReference type="ARBA" id="ARBA00023239"/>
    </source>
</evidence>
<proteinExistence type="inferred from homology"/>
<keyword evidence="8" id="KW-1185">Reference proteome</keyword>
<dbReference type="EC" id="4.2.1.11" evidence="3"/>
<evidence type="ECO:0000313" key="8">
    <source>
        <dbReference type="Proteomes" id="UP001374584"/>
    </source>
</evidence>
<name>A0AAN9RRA9_PHACN</name>
<dbReference type="Proteomes" id="UP001374584">
    <property type="component" value="Unassembled WGS sequence"/>
</dbReference>
<dbReference type="SUPFAM" id="SSF51604">
    <property type="entry name" value="Enolase C-terminal domain-like"/>
    <property type="match status" value="1"/>
</dbReference>
<dbReference type="AlphaFoldDB" id="A0AAN9RRA9"/>
<dbReference type="InterPro" id="IPR036849">
    <property type="entry name" value="Enolase-like_C_sf"/>
</dbReference>
<evidence type="ECO:0000313" key="7">
    <source>
        <dbReference type="EMBL" id="KAK7382097.1"/>
    </source>
</evidence>
<evidence type="ECO:0000256" key="4">
    <source>
        <dbReference type="ARBA" id="ARBA00023152"/>
    </source>
</evidence>
<organism evidence="7 8">
    <name type="scientific">Phaseolus coccineus</name>
    <name type="common">Scarlet runner bean</name>
    <name type="synonym">Phaseolus multiflorus</name>
    <dbReference type="NCBI Taxonomy" id="3886"/>
    <lineage>
        <taxon>Eukaryota</taxon>
        <taxon>Viridiplantae</taxon>
        <taxon>Streptophyta</taxon>
        <taxon>Embryophyta</taxon>
        <taxon>Tracheophyta</taxon>
        <taxon>Spermatophyta</taxon>
        <taxon>Magnoliopsida</taxon>
        <taxon>eudicotyledons</taxon>
        <taxon>Gunneridae</taxon>
        <taxon>Pentapetalae</taxon>
        <taxon>rosids</taxon>
        <taxon>fabids</taxon>
        <taxon>Fabales</taxon>
        <taxon>Fabaceae</taxon>
        <taxon>Papilionoideae</taxon>
        <taxon>50 kb inversion clade</taxon>
        <taxon>NPAAA clade</taxon>
        <taxon>indigoferoid/millettioid clade</taxon>
        <taxon>Phaseoleae</taxon>
        <taxon>Phaseolus</taxon>
    </lineage>
</organism>
<keyword evidence="5" id="KW-0456">Lyase</keyword>
<evidence type="ECO:0000256" key="1">
    <source>
        <dbReference type="ARBA" id="ARBA00005031"/>
    </source>
</evidence>